<evidence type="ECO:0008006" key="3">
    <source>
        <dbReference type="Google" id="ProtNLM"/>
    </source>
</evidence>
<gene>
    <name evidence="1" type="ORF">BKA00_006615</name>
</gene>
<keyword evidence="2" id="KW-1185">Reference proteome</keyword>
<name>A0A7X0G7I1_9ACTN</name>
<comment type="caution">
    <text evidence="1">The sequence shown here is derived from an EMBL/GenBank/DDBJ whole genome shotgun (WGS) entry which is preliminary data.</text>
</comment>
<dbReference type="Pfam" id="PF14137">
    <property type="entry name" value="DUF4304"/>
    <property type="match status" value="1"/>
</dbReference>
<dbReference type="AlphaFoldDB" id="A0A7X0G7I1"/>
<dbReference type="Proteomes" id="UP000546324">
    <property type="component" value="Unassembled WGS sequence"/>
</dbReference>
<proteinExistence type="predicted"/>
<evidence type="ECO:0000313" key="2">
    <source>
        <dbReference type="Proteomes" id="UP000546324"/>
    </source>
</evidence>
<dbReference type="InterPro" id="IPR025412">
    <property type="entry name" value="DUF4304"/>
</dbReference>
<reference evidence="1 2" key="1">
    <citation type="submission" date="2020-08" db="EMBL/GenBank/DDBJ databases">
        <title>Sequencing the genomes of 1000 actinobacteria strains.</title>
        <authorList>
            <person name="Klenk H.-P."/>
        </authorList>
    </citation>
    <scope>NUCLEOTIDE SEQUENCE [LARGE SCALE GENOMIC DNA]</scope>
    <source>
        <strain evidence="1 2">DSM 43675</strain>
    </source>
</reference>
<protein>
    <recommendedName>
        <fullName evidence="3">DUF4304 domain-containing protein</fullName>
    </recommendedName>
</protein>
<dbReference type="RefSeq" id="WP_185031709.1">
    <property type="nucleotide sequence ID" value="NZ_JACHMQ010000001.1"/>
</dbReference>
<sequence length="136" mass="15778">MLKDQIAPALREMGFRGSGQTYSLDVPDHWAMIGFQRSYWAAPDVISFTINVLAFSKADWDQRREQRSHLPEQPNPNRYYAPNVLWQHRIGHLLPPKPRDVWWQLKDGEPTEVVAREVIAGVRDHVLPAIRQQTTP</sequence>
<evidence type="ECO:0000313" key="1">
    <source>
        <dbReference type="EMBL" id="MBB6399701.1"/>
    </source>
</evidence>
<dbReference type="EMBL" id="JACHMQ010000001">
    <property type="protein sequence ID" value="MBB6399701.1"/>
    <property type="molecule type" value="Genomic_DNA"/>
</dbReference>
<accession>A0A7X0G7I1</accession>
<organism evidence="1 2">
    <name type="scientific">Actinomadura coerulea</name>
    <dbReference type="NCBI Taxonomy" id="46159"/>
    <lineage>
        <taxon>Bacteria</taxon>
        <taxon>Bacillati</taxon>
        <taxon>Actinomycetota</taxon>
        <taxon>Actinomycetes</taxon>
        <taxon>Streptosporangiales</taxon>
        <taxon>Thermomonosporaceae</taxon>
        <taxon>Actinomadura</taxon>
    </lineage>
</organism>